<evidence type="ECO:0000256" key="1">
    <source>
        <dbReference type="ARBA" id="ARBA00004141"/>
    </source>
</evidence>
<keyword evidence="3 5" id="KW-1133">Transmembrane helix</keyword>
<proteinExistence type="predicted"/>
<feature type="transmembrane region" description="Helical" evidence="5">
    <location>
        <begin position="415"/>
        <end position="434"/>
    </location>
</feature>
<keyword evidence="2 5" id="KW-0812">Transmembrane</keyword>
<sequence>MASLLRREWPKRFSELRPECPREMRYYDWDINQRREDFVRDLLYDAVRLSGERLCTESSSSTRQFQSRACVAASSGDVWYGNMLDDGSEFTADELATFLQNETYHFPDQTDANGPYHKHAHRRGVPNAEAGSNKVYVLQALDFGSAGDEYQTMASPSFQLTFNIPYLKLQERVLDSPPSGILGRRKCFDLGFLTLEPSGGIPKSCLKIYATQSSFVVYGFDDKRWTAYSFVDGFSDAQEENEEDCETLDDAMHSAVIVRGYHSTGPRDYFLEVLSGRVRLLREYAPFSPHTSRRTGDQNLEKTRSYAAACLQLLQHLQHLQSTLSDFLQEWERFSNPDRGEIEYFRDLCHGASGFPSSSHMRILEIEDDIRRLNSIGLQLEDLMIRCTSFEEQWSRLRFEISTDRINENESMKSLTYLSLIFFPLSAVGALFSIDARVLPFSASSTTFWLFLVMMLLLSFGIVTSKYISRLFLRLQTRNNFLTGDSSKARKPRVCLERDIISVGQDKTHSISTHRVSPYMMPQHESLTDLHARLETNEGELTESFSKNPQHWMSIVQHLPNTLQPNIRCQLVAGSPVWTCTPRCVQPTGIPLSIAGAPVVVPVKPNYPVISADGCPEDPLGEKIDPSAPLDADISCSIFETYDFALGFYQLLNGMLQILVPEGFDYGNALRTKPRQFGGLEVSYIPLDMKQTAGKVAGGSLERPLGDINPGSTAEAIGASRSSGRIGLRTRCDGVEYATFPTHVIQQARVRAKGISFSRHRVRIFHGPSEVGVIDATFDPHVKERERFDTRKNFPESYNHDITLIKGSASPSVTPTSSTGQIGWVSKEKWGRLRQEPTNLHFLGDDQESSRTLKSDTGSRLMLIGIGVLRENPRSRFDNKNRKFWSQQLKRFLLYRVGPRADKQHLPQSGLALYTEMSDPSKPGQPPRKEVVGFQSFKHETGYINPPGTFNDNELCRYLESGTLDFYGCFELPDELRDKHTIVPVGCSSEARPDFPDFDGLGWLA</sequence>
<evidence type="ECO:0000313" key="7">
    <source>
        <dbReference type="Proteomes" id="UP001201980"/>
    </source>
</evidence>
<name>A0AAD5RR56_9PEZI</name>
<dbReference type="EMBL" id="JAKWBI020000132">
    <property type="protein sequence ID" value="KAJ2901911.1"/>
    <property type="molecule type" value="Genomic_DNA"/>
</dbReference>
<comment type="subcellular location">
    <subcellularLocation>
        <location evidence="1">Membrane</location>
        <topology evidence="1">Multi-pass membrane protein</topology>
    </subcellularLocation>
</comment>
<comment type="caution">
    <text evidence="6">The sequence shown here is derived from an EMBL/GenBank/DDBJ whole genome shotgun (WGS) entry which is preliminary data.</text>
</comment>
<evidence type="ECO:0000256" key="4">
    <source>
        <dbReference type="ARBA" id="ARBA00023136"/>
    </source>
</evidence>
<accession>A0AAD5RR56</accession>
<dbReference type="Proteomes" id="UP001201980">
    <property type="component" value="Unassembled WGS sequence"/>
</dbReference>
<evidence type="ECO:0000256" key="5">
    <source>
        <dbReference type="SAM" id="Phobius"/>
    </source>
</evidence>
<evidence type="ECO:0000313" key="6">
    <source>
        <dbReference type="EMBL" id="KAJ2901911.1"/>
    </source>
</evidence>
<dbReference type="GO" id="GO:0016020">
    <property type="term" value="C:membrane"/>
    <property type="evidence" value="ECO:0007669"/>
    <property type="project" value="UniProtKB-SubCell"/>
</dbReference>
<dbReference type="SUPFAM" id="SSF144083">
    <property type="entry name" value="Magnesium transport protein CorA, transmembrane region"/>
    <property type="match status" value="1"/>
</dbReference>
<organism evidence="6 7">
    <name type="scientific">Zalerion maritima</name>
    <dbReference type="NCBI Taxonomy" id="339359"/>
    <lineage>
        <taxon>Eukaryota</taxon>
        <taxon>Fungi</taxon>
        <taxon>Dikarya</taxon>
        <taxon>Ascomycota</taxon>
        <taxon>Pezizomycotina</taxon>
        <taxon>Sordariomycetes</taxon>
        <taxon>Lulworthiomycetidae</taxon>
        <taxon>Lulworthiales</taxon>
        <taxon>Lulworthiaceae</taxon>
        <taxon>Zalerion</taxon>
    </lineage>
</organism>
<dbReference type="AlphaFoldDB" id="A0AAD5RR56"/>
<gene>
    <name evidence="6" type="ORF">MKZ38_001263</name>
</gene>
<evidence type="ECO:0000256" key="3">
    <source>
        <dbReference type="ARBA" id="ARBA00022989"/>
    </source>
</evidence>
<dbReference type="Gene3D" id="1.20.58.340">
    <property type="entry name" value="Magnesium transport protein CorA, transmembrane region"/>
    <property type="match status" value="1"/>
</dbReference>
<keyword evidence="7" id="KW-1185">Reference proteome</keyword>
<evidence type="ECO:0000256" key="2">
    <source>
        <dbReference type="ARBA" id="ARBA00022692"/>
    </source>
</evidence>
<reference evidence="6" key="1">
    <citation type="submission" date="2022-07" db="EMBL/GenBank/DDBJ databases">
        <title>Draft genome sequence of Zalerion maritima ATCC 34329, a (micro)plastics degrading marine fungus.</title>
        <authorList>
            <person name="Paco A."/>
            <person name="Goncalves M.F.M."/>
            <person name="Rocha-Santos T.A.P."/>
            <person name="Alves A."/>
        </authorList>
    </citation>
    <scope>NUCLEOTIDE SEQUENCE</scope>
    <source>
        <strain evidence="6">ATCC 34329</strain>
    </source>
</reference>
<keyword evidence="4 5" id="KW-0472">Membrane</keyword>
<protein>
    <submittedName>
        <fullName evidence="6">Uncharacterized protein</fullName>
    </submittedName>
</protein>
<feature type="transmembrane region" description="Helical" evidence="5">
    <location>
        <begin position="446"/>
        <end position="468"/>
    </location>
</feature>
<dbReference type="InterPro" id="IPR045863">
    <property type="entry name" value="CorA_TM1_TM2"/>
</dbReference>